<feature type="compositionally biased region" description="Polar residues" evidence="1">
    <location>
        <begin position="1"/>
        <end position="12"/>
    </location>
</feature>
<keyword evidence="3" id="KW-1185">Reference proteome</keyword>
<proteinExistence type="predicted"/>
<name>A0A409W6N2_9AGAR</name>
<evidence type="ECO:0000256" key="1">
    <source>
        <dbReference type="SAM" id="MobiDB-lite"/>
    </source>
</evidence>
<organism evidence="2 3">
    <name type="scientific">Gymnopilus dilepis</name>
    <dbReference type="NCBI Taxonomy" id="231916"/>
    <lineage>
        <taxon>Eukaryota</taxon>
        <taxon>Fungi</taxon>
        <taxon>Dikarya</taxon>
        <taxon>Basidiomycota</taxon>
        <taxon>Agaricomycotina</taxon>
        <taxon>Agaricomycetes</taxon>
        <taxon>Agaricomycetidae</taxon>
        <taxon>Agaricales</taxon>
        <taxon>Agaricineae</taxon>
        <taxon>Hymenogastraceae</taxon>
        <taxon>Gymnopilus</taxon>
    </lineage>
</organism>
<dbReference type="EMBL" id="NHYE01005360">
    <property type="protein sequence ID" value="PPQ74148.1"/>
    <property type="molecule type" value="Genomic_DNA"/>
</dbReference>
<comment type="caution">
    <text evidence="2">The sequence shown here is derived from an EMBL/GenBank/DDBJ whole genome shotgun (WGS) entry which is preliminary data.</text>
</comment>
<gene>
    <name evidence="2" type="ORF">CVT26_007150</name>
</gene>
<feature type="region of interest" description="Disordered" evidence="1">
    <location>
        <begin position="182"/>
        <end position="211"/>
    </location>
</feature>
<evidence type="ECO:0000313" key="2">
    <source>
        <dbReference type="EMBL" id="PPQ74148.1"/>
    </source>
</evidence>
<feature type="compositionally biased region" description="Basic and acidic residues" evidence="1">
    <location>
        <begin position="195"/>
        <end position="211"/>
    </location>
</feature>
<dbReference type="InParanoid" id="A0A409W6N2"/>
<dbReference type="Proteomes" id="UP000284706">
    <property type="component" value="Unassembled WGS sequence"/>
</dbReference>
<reference evidence="2 3" key="1">
    <citation type="journal article" date="2018" name="Evol. Lett.">
        <title>Horizontal gene cluster transfer increased hallucinogenic mushroom diversity.</title>
        <authorList>
            <person name="Reynolds H.T."/>
            <person name="Vijayakumar V."/>
            <person name="Gluck-Thaler E."/>
            <person name="Korotkin H.B."/>
            <person name="Matheny P.B."/>
            <person name="Slot J.C."/>
        </authorList>
    </citation>
    <scope>NUCLEOTIDE SEQUENCE [LARGE SCALE GENOMIC DNA]</scope>
    <source>
        <strain evidence="2 3">SRW20</strain>
    </source>
</reference>
<sequence>METTFPATSGKVTPQPFVTRRPRKPSVVHWRTDSTPVSTSSSNTNSSLMDDLPELPKHPRTSSASHVEESLPASGLENGKDVRRGFRDAVKSPYAYVHSVPPTPLPELSREEVYRIIGITSEAQNVSTNSIAPWVAKLTGKKRDTEKALNVRFEDETAHVRPSEVGLEAEVPVGERYRISKPYPLGYKPKSRLSSRKDDVESTTDNRERRK</sequence>
<dbReference type="OrthoDB" id="10639386at2759"/>
<evidence type="ECO:0000313" key="3">
    <source>
        <dbReference type="Proteomes" id="UP000284706"/>
    </source>
</evidence>
<feature type="compositionally biased region" description="Low complexity" evidence="1">
    <location>
        <begin position="38"/>
        <end position="47"/>
    </location>
</feature>
<protein>
    <submittedName>
        <fullName evidence="2">Uncharacterized protein</fullName>
    </submittedName>
</protein>
<dbReference type="AlphaFoldDB" id="A0A409W6N2"/>
<accession>A0A409W6N2</accession>
<feature type="region of interest" description="Disordered" evidence="1">
    <location>
        <begin position="1"/>
        <end position="80"/>
    </location>
</feature>